<dbReference type="STRING" id="1423807.FD16_GL002383"/>
<feature type="region of interest" description="Disordered" evidence="1">
    <location>
        <begin position="177"/>
        <end position="196"/>
    </location>
</feature>
<dbReference type="PATRIC" id="fig|1423807.3.peg.2461"/>
<evidence type="ECO:0008006" key="5">
    <source>
        <dbReference type="Google" id="ProtNLM"/>
    </source>
</evidence>
<accession>A0A0R1W936</accession>
<name>A0A0R1W936_9LACO</name>
<comment type="caution">
    <text evidence="3">The sequence shown here is derived from an EMBL/GenBank/DDBJ whole genome shotgun (WGS) entry which is preliminary data.</text>
</comment>
<reference evidence="3 4" key="1">
    <citation type="journal article" date="2015" name="Genome Announc.">
        <title>Expanding the biotechnology potential of lactobacilli through comparative genomics of 213 strains and associated genera.</title>
        <authorList>
            <person name="Sun Z."/>
            <person name="Harris H.M."/>
            <person name="McCann A."/>
            <person name="Guo C."/>
            <person name="Argimon S."/>
            <person name="Zhang W."/>
            <person name="Yang X."/>
            <person name="Jeffery I.B."/>
            <person name="Cooney J.C."/>
            <person name="Kagawa T.F."/>
            <person name="Liu W."/>
            <person name="Song Y."/>
            <person name="Salvetti E."/>
            <person name="Wrobel A."/>
            <person name="Rasinkangas P."/>
            <person name="Parkhill J."/>
            <person name="Rea M.C."/>
            <person name="O'Sullivan O."/>
            <person name="Ritari J."/>
            <person name="Douillard F.P."/>
            <person name="Paul Ross R."/>
            <person name="Yang R."/>
            <person name="Briner A.E."/>
            <person name="Felis G.E."/>
            <person name="de Vos W.M."/>
            <person name="Barrangou R."/>
            <person name="Klaenhammer T.R."/>
            <person name="Caufield P.W."/>
            <person name="Cui Y."/>
            <person name="Zhang H."/>
            <person name="O'Toole P.W."/>
        </authorList>
    </citation>
    <scope>NUCLEOTIDE SEQUENCE [LARGE SCALE GENOMIC DNA]</scope>
    <source>
        <strain evidence="3 4">DSM 5007</strain>
    </source>
</reference>
<feature type="compositionally biased region" description="Low complexity" evidence="1">
    <location>
        <begin position="103"/>
        <end position="129"/>
    </location>
</feature>
<organism evidence="3 4">
    <name type="scientific">Paucilactobacillus suebicus DSM 5007 = KCTC 3549</name>
    <dbReference type="NCBI Taxonomy" id="1423807"/>
    <lineage>
        <taxon>Bacteria</taxon>
        <taxon>Bacillati</taxon>
        <taxon>Bacillota</taxon>
        <taxon>Bacilli</taxon>
        <taxon>Lactobacillales</taxon>
        <taxon>Lactobacillaceae</taxon>
        <taxon>Paucilactobacillus</taxon>
    </lineage>
</organism>
<feature type="transmembrane region" description="Helical" evidence="2">
    <location>
        <begin position="57"/>
        <end position="76"/>
    </location>
</feature>
<dbReference type="EMBL" id="AZGF01000008">
    <property type="protein sequence ID" value="KRM12388.1"/>
    <property type="molecule type" value="Genomic_DNA"/>
</dbReference>
<keyword evidence="4" id="KW-1185">Reference proteome</keyword>
<gene>
    <name evidence="3" type="ORF">FD16_GL002383</name>
</gene>
<keyword evidence="2" id="KW-1133">Transmembrane helix</keyword>
<evidence type="ECO:0000256" key="2">
    <source>
        <dbReference type="SAM" id="Phobius"/>
    </source>
</evidence>
<keyword evidence="2" id="KW-0472">Membrane</keyword>
<evidence type="ECO:0000256" key="1">
    <source>
        <dbReference type="SAM" id="MobiDB-lite"/>
    </source>
</evidence>
<evidence type="ECO:0000313" key="3">
    <source>
        <dbReference type="EMBL" id="KRM12388.1"/>
    </source>
</evidence>
<keyword evidence="2" id="KW-0812">Transmembrane</keyword>
<evidence type="ECO:0000313" key="4">
    <source>
        <dbReference type="Proteomes" id="UP000051820"/>
    </source>
</evidence>
<protein>
    <recommendedName>
        <fullName evidence="5">Zinc-ribbon domain-containing protein</fullName>
    </recommendedName>
</protein>
<dbReference type="Proteomes" id="UP000051820">
    <property type="component" value="Unassembled WGS sequence"/>
</dbReference>
<sequence>MKNDVHFCPKCGAKLNGQPKFCPKCGYQLTQINESEETPSRRSNPNKKPPKKRRWRVVLVTLIILLLAITIAYFVGRTIKNTQVGSASSSHSATVHHIKEGANSSNDFSDESTSSGDQSDSSSSESGDQLDASTLNATQTAAAITYYADQNGIWPGMVSAGQPGGLTATQTANNINLSNEDSGNDRYDVTTSSSSSDETYSYVVNGSMVYFYVIPSDAATVYTDNSLSPLASVSLSDIVQYANDNSAAQTVEDLASQTTVTGS</sequence>
<proteinExistence type="predicted"/>
<feature type="region of interest" description="Disordered" evidence="1">
    <location>
        <begin position="100"/>
        <end position="131"/>
    </location>
</feature>
<dbReference type="AlphaFoldDB" id="A0A0R1W936"/>
<dbReference type="eggNOG" id="ENOG50302GC">
    <property type="taxonomic scope" value="Bacteria"/>
</dbReference>
<dbReference type="RefSeq" id="WP_010621259.1">
    <property type="nucleotide sequence ID" value="NZ_AZGF01000008.1"/>
</dbReference>
<dbReference type="OrthoDB" id="2293175at2"/>